<reference evidence="1" key="1">
    <citation type="journal article" date="2020" name="Stud. Mycol.">
        <title>101 Dothideomycetes genomes: a test case for predicting lifestyles and emergence of pathogens.</title>
        <authorList>
            <person name="Haridas S."/>
            <person name="Albert R."/>
            <person name="Binder M."/>
            <person name="Bloem J."/>
            <person name="Labutti K."/>
            <person name="Salamov A."/>
            <person name="Andreopoulos B."/>
            <person name="Baker S."/>
            <person name="Barry K."/>
            <person name="Bills G."/>
            <person name="Bluhm B."/>
            <person name="Cannon C."/>
            <person name="Castanera R."/>
            <person name="Culley D."/>
            <person name="Daum C."/>
            <person name="Ezra D."/>
            <person name="Gonzalez J."/>
            <person name="Henrissat B."/>
            <person name="Kuo A."/>
            <person name="Liang C."/>
            <person name="Lipzen A."/>
            <person name="Lutzoni F."/>
            <person name="Magnuson J."/>
            <person name="Mondo S."/>
            <person name="Nolan M."/>
            <person name="Ohm R."/>
            <person name="Pangilinan J."/>
            <person name="Park H.-J."/>
            <person name="Ramirez L."/>
            <person name="Alfaro M."/>
            <person name="Sun H."/>
            <person name="Tritt A."/>
            <person name="Yoshinaga Y."/>
            <person name="Zwiers L.-H."/>
            <person name="Turgeon B."/>
            <person name="Goodwin S."/>
            <person name="Spatafora J."/>
            <person name="Crous P."/>
            <person name="Grigoriev I."/>
        </authorList>
    </citation>
    <scope>NUCLEOTIDE SEQUENCE</scope>
    <source>
        <strain evidence="1">CBS 113818</strain>
    </source>
</reference>
<dbReference type="EMBL" id="MU006234">
    <property type="protein sequence ID" value="KAF2822591.1"/>
    <property type="molecule type" value="Genomic_DNA"/>
</dbReference>
<dbReference type="SUPFAM" id="SSF49777">
    <property type="entry name" value="PEBP-like"/>
    <property type="match status" value="1"/>
</dbReference>
<protein>
    <submittedName>
        <fullName evidence="1">PEBP-like protein</fullName>
    </submittedName>
</protein>
<dbReference type="OrthoDB" id="2506647at2759"/>
<keyword evidence="2" id="KW-1185">Reference proteome</keyword>
<dbReference type="InterPro" id="IPR036610">
    <property type="entry name" value="PEBP-like_sf"/>
</dbReference>
<evidence type="ECO:0000313" key="1">
    <source>
        <dbReference type="EMBL" id="KAF2822591.1"/>
    </source>
</evidence>
<dbReference type="Gene3D" id="3.90.280.10">
    <property type="entry name" value="PEBP-like"/>
    <property type="match status" value="1"/>
</dbReference>
<dbReference type="Proteomes" id="UP000799424">
    <property type="component" value="Unassembled WGS sequence"/>
</dbReference>
<proteinExistence type="predicted"/>
<dbReference type="InterPro" id="IPR035810">
    <property type="entry name" value="PEBP_euk"/>
</dbReference>
<name>A0A6A6ZNB7_9PLEO</name>
<dbReference type="PANTHER" id="PTHR11362">
    <property type="entry name" value="PHOSPHATIDYLETHANOLAMINE-BINDING PROTEIN"/>
    <property type="match status" value="1"/>
</dbReference>
<sequence>MGRDAPMSCPQFFVSREILPVFHHSTEYQHTLRPSKMSMSGTQERKQALIEHKVITDVLPGNLDLSYDLKVEWPETTLDKAGVELGREETQPEPTLSLSPTPSKPLNNLVLIMTDADLMMDNDTYFGQVRHWLVTNITTSSTGALSLASASTISPYVGPAPLPNYIYSRPHRYVFILASSSSPVEITADDLRELQKPYVAAMAGNQEAQDIKDRWGFSAQALVEKKGLKVEAVNFMRVGGTLKSAVANAGLMAQGMGNKVRSLL</sequence>
<dbReference type="InterPro" id="IPR008914">
    <property type="entry name" value="PEBP"/>
</dbReference>
<dbReference type="PANTHER" id="PTHR11362:SF82">
    <property type="entry name" value="PHOSPHATIDYLETHANOLAMINE-BINDING PROTEIN 4"/>
    <property type="match status" value="1"/>
</dbReference>
<dbReference type="CDD" id="cd00866">
    <property type="entry name" value="PEBP_euk"/>
    <property type="match status" value="1"/>
</dbReference>
<evidence type="ECO:0000313" key="2">
    <source>
        <dbReference type="Proteomes" id="UP000799424"/>
    </source>
</evidence>
<accession>A0A6A6ZNB7</accession>
<organism evidence="1 2">
    <name type="scientific">Ophiobolus disseminans</name>
    <dbReference type="NCBI Taxonomy" id="1469910"/>
    <lineage>
        <taxon>Eukaryota</taxon>
        <taxon>Fungi</taxon>
        <taxon>Dikarya</taxon>
        <taxon>Ascomycota</taxon>
        <taxon>Pezizomycotina</taxon>
        <taxon>Dothideomycetes</taxon>
        <taxon>Pleosporomycetidae</taxon>
        <taxon>Pleosporales</taxon>
        <taxon>Pleosporineae</taxon>
        <taxon>Phaeosphaeriaceae</taxon>
        <taxon>Ophiobolus</taxon>
    </lineage>
</organism>
<gene>
    <name evidence="1" type="ORF">CC86DRAFT_373063</name>
</gene>
<dbReference type="AlphaFoldDB" id="A0A6A6ZNB7"/>
<dbReference type="Pfam" id="PF01161">
    <property type="entry name" value="PBP"/>
    <property type="match status" value="1"/>
</dbReference>